<dbReference type="AlphaFoldDB" id="A0A6G0TEV6"/>
<feature type="transmembrane region" description="Helical" evidence="1">
    <location>
        <begin position="12"/>
        <end position="34"/>
    </location>
</feature>
<sequence length="212" mass="23675">MLKTYFSIIKSCNFYIVYIICMTSKWATINWLIFYENFYHIYIRTFYFNVRCLFNSTISDTISSYCNLINIQYSTTHVILPGIGSPLKRTLRLWGAASRGFPTNPVLISVTRTLEASYALTKNGLPSTCIPSTLTSTLWLTDINRTNDAILPTATLSSVADQTTTLAASETEQFTLPVTCCPTVPLGTDFTLIALISYTLQLNGDPATGVRR</sequence>
<protein>
    <submittedName>
        <fullName evidence="2">Uncharacterized protein</fullName>
    </submittedName>
</protein>
<name>A0A6G0TEV6_APHGL</name>
<evidence type="ECO:0000313" key="3">
    <source>
        <dbReference type="Proteomes" id="UP000475862"/>
    </source>
</evidence>
<proteinExistence type="predicted"/>
<organism evidence="2 3">
    <name type="scientific">Aphis glycines</name>
    <name type="common">Soybean aphid</name>
    <dbReference type="NCBI Taxonomy" id="307491"/>
    <lineage>
        <taxon>Eukaryota</taxon>
        <taxon>Metazoa</taxon>
        <taxon>Ecdysozoa</taxon>
        <taxon>Arthropoda</taxon>
        <taxon>Hexapoda</taxon>
        <taxon>Insecta</taxon>
        <taxon>Pterygota</taxon>
        <taxon>Neoptera</taxon>
        <taxon>Paraneoptera</taxon>
        <taxon>Hemiptera</taxon>
        <taxon>Sternorrhyncha</taxon>
        <taxon>Aphidomorpha</taxon>
        <taxon>Aphidoidea</taxon>
        <taxon>Aphididae</taxon>
        <taxon>Aphidini</taxon>
        <taxon>Aphis</taxon>
        <taxon>Aphis</taxon>
    </lineage>
</organism>
<evidence type="ECO:0000256" key="1">
    <source>
        <dbReference type="SAM" id="Phobius"/>
    </source>
</evidence>
<accession>A0A6G0TEV6</accession>
<keyword evidence="3" id="KW-1185">Reference proteome</keyword>
<reference evidence="2 3" key="1">
    <citation type="submission" date="2019-08" db="EMBL/GenBank/DDBJ databases">
        <title>The genome of the soybean aphid Biotype 1, its phylome, world population structure and adaptation to the North American continent.</title>
        <authorList>
            <person name="Giordano R."/>
            <person name="Donthu R.K."/>
            <person name="Hernandez A.G."/>
            <person name="Wright C.L."/>
            <person name="Zimin A.V."/>
        </authorList>
    </citation>
    <scope>NUCLEOTIDE SEQUENCE [LARGE SCALE GENOMIC DNA]</scope>
    <source>
        <tissue evidence="2">Whole aphids</tissue>
    </source>
</reference>
<keyword evidence="1" id="KW-0812">Transmembrane</keyword>
<keyword evidence="1" id="KW-1133">Transmembrane helix</keyword>
<gene>
    <name evidence="2" type="ORF">AGLY_010841</name>
</gene>
<keyword evidence="1" id="KW-0472">Membrane</keyword>
<dbReference type="EMBL" id="VYZN01000041">
    <property type="protein sequence ID" value="KAE9531635.1"/>
    <property type="molecule type" value="Genomic_DNA"/>
</dbReference>
<comment type="caution">
    <text evidence="2">The sequence shown here is derived from an EMBL/GenBank/DDBJ whole genome shotgun (WGS) entry which is preliminary data.</text>
</comment>
<dbReference type="Proteomes" id="UP000475862">
    <property type="component" value="Unassembled WGS sequence"/>
</dbReference>
<evidence type="ECO:0000313" key="2">
    <source>
        <dbReference type="EMBL" id="KAE9531635.1"/>
    </source>
</evidence>